<dbReference type="AlphaFoldDB" id="A0A3E4PRK1"/>
<dbReference type="InterPro" id="IPR051491">
    <property type="entry name" value="Recombinase/Transposase-rel"/>
</dbReference>
<dbReference type="InterPro" id="IPR009061">
    <property type="entry name" value="DNA-bd_dom_put_sf"/>
</dbReference>
<dbReference type="Gene3D" id="3.40.50.1390">
    <property type="entry name" value="Resolvase, N-terminal catalytic domain"/>
    <property type="match status" value="1"/>
</dbReference>
<dbReference type="Pfam" id="PF00376">
    <property type="entry name" value="MerR"/>
    <property type="match status" value="1"/>
</dbReference>
<dbReference type="Pfam" id="PF00239">
    <property type="entry name" value="Resolvase"/>
    <property type="match status" value="1"/>
</dbReference>
<evidence type="ECO:0000259" key="1">
    <source>
        <dbReference type="PROSITE" id="PS50937"/>
    </source>
</evidence>
<dbReference type="EMBL" id="QSRA01000011">
    <property type="protein sequence ID" value="RGK82691.1"/>
    <property type="molecule type" value="Genomic_DNA"/>
</dbReference>
<dbReference type="InterPro" id="IPR048046">
    <property type="entry name" value="Transpos_IS607"/>
</dbReference>
<organism evidence="3 4">
    <name type="scientific">Dorea formicigenerans</name>
    <dbReference type="NCBI Taxonomy" id="39486"/>
    <lineage>
        <taxon>Bacteria</taxon>
        <taxon>Bacillati</taxon>
        <taxon>Bacillota</taxon>
        <taxon>Clostridia</taxon>
        <taxon>Lachnospirales</taxon>
        <taxon>Lachnospiraceae</taxon>
        <taxon>Dorea</taxon>
    </lineage>
</organism>
<protein>
    <submittedName>
        <fullName evidence="3">IS607 family transposase</fullName>
    </submittedName>
</protein>
<dbReference type="InterPro" id="IPR036162">
    <property type="entry name" value="Resolvase-like_N_sf"/>
</dbReference>
<dbReference type="NCBIfam" id="NF033518">
    <property type="entry name" value="transpos_IS607"/>
    <property type="match status" value="1"/>
</dbReference>
<comment type="caution">
    <text evidence="3">The sequence shown here is derived from an EMBL/GenBank/DDBJ whole genome shotgun (WGS) entry which is preliminary data.</text>
</comment>
<reference evidence="3 4" key="1">
    <citation type="submission" date="2018-08" db="EMBL/GenBank/DDBJ databases">
        <title>A genome reference for cultivated species of the human gut microbiota.</title>
        <authorList>
            <person name="Zou Y."/>
            <person name="Xue W."/>
            <person name="Luo G."/>
        </authorList>
    </citation>
    <scope>NUCLEOTIDE SEQUENCE [LARGE SCALE GENOMIC DNA]</scope>
    <source>
        <strain evidence="3 4">TF09-3</strain>
    </source>
</reference>
<dbReference type="CDD" id="cd04762">
    <property type="entry name" value="HTH_MerR-trunc"/>
    <property type="match status" value="1"/>
</dbReference>
<dbReference type="InterPro" id="IPR006119">
    <property type="entry name" value="Resolv_N"/>
</dbReference>
<sequence length="220" mass="26171">MNTSNITNYKPKDFAELLGVSVKTLQRWDREGTLKANRTPTNRRYYTYDQYLQFKGINIENDKRQVVIYARVSTRNRKDDLLNQVAFLRQFCNAKGIIVDQCIEDYGSGLNYNRKKWNELLDEVMEQKIKTIIVTHKDRFIRFGYDWFEKFCMKFNTTIVVVNNEELSPQEELVQDIVSILHVFSCRLNGLRKYKKQIEKDEEIAKELQDRNKSDRGTES</sequence>
<dbReference type="PANTHER" id="PTHR36172">
    <property type="match status" value="1"/>
</dbReference>
<gene>
    <name evidence="3" type="ORF">DXC93_09335</name>
</gene>
<feature type="domain" description="HTH merR-type" evidence="1">
    <location>
        <begin position="8"/>
        <end position="50"/>
    </location>
</feature>
<evidence type="ECO:0000313" key="3">
    <source>
        <dbReference type="EMBL" id="RGK82691.1"/>
    </source>
</evidence>
<feature type="domain" description="Resolvase/invertase-type recombinase catalytic" evidence="2">
    <location>
        <begin position="65"/>
        <end position="208"/>
    </location>
</feature>
<dbReference type="SMART" id="SM00857">
    <property type="entry name" value="Resolvase"/>
    <property type="match status" value="1"/>
</dbReference>
<dbReference type="Gene3D" id="1.10.1660.10">
    <property type="match status" value="1"/>
</dbReference>
<dbReference type="SMART" id="SM00422">
    <property type="entry name" value="HTH_MERR"/>
    <property type="match status" value="1"/>
</dbReference>
<dbReference type="PROSITE" id="PS51736">
    <property type="entry name" value="RECOMBINASES_3"/>
    <property type="match status" value="1"/>
</dbReference>
<accession>A0A3E4PRK1</accession>
<dbReference type="PANTHER" id="PTHR36172:SF1">
    <property type="entry name" value="RESOLVASE-RELATED"/>
    <property type="match status" value="1"/>
</dbReference>
<dbReference type="PROSITE" id="PS50937">
    <property type="entry name" value="HTH_MERR_2"/>
    <property type="match status" value="1"/>
</dbReference>
<dbReference type="Proteomes" id="UP000261324">
    <property type="component" value="Unassembled WGS sequence"/>
</dbReference>
<dbReference type="GO" id="GO:0003677">
    <property type="term" value="F:DNA binding"/>
    <property type="evidence" value="ECO:0007669"/>
    <property type="project" value="InterPro"/>
</dbReference>
<dbReference type="InterPro" id="IPR041718">
    <property type="entry name" value="IS607_transposase-like"/>
</dbReference>
<evidence type="ECO:0000313" key="4">
    <source>
        <dbReference type="Proteomes" id="UP000261324"/>
    </source>
</evidence>
<dbReference type="InterPro" id="IPR000551">
    <property type="entry name" value="MerR-type_HTH_dom"/>
</dbReference>
<dbReference type="CDD" id="cd03769">
    <property type="entry name" value="SR_IS607_transposase_like"/>
    <property type="match status" value="1"/>
</dbReference>
<dbReference type="GO" id="GO:0006355">
    <property type="term" value="P:regulation of DNA-templated transcription"/>
    <property type="evidence" value="ECO:0007669"/>
    <property type="project" value="InterPro"/>
</dbReference>
<dbReference type="Gene3D" id="1.10.287.2170">
    <property type="match status" value="1"/>
</dbReference>
<dbReference type="GO" id="GO:0000150">
    <property type="term" value="F:DNA strand exchange activity"/>
    <property type="evidence" value="ECO:0007669"/>
    <property type="project" value="InterPro"/>
</dbReference>
<dbReference type="FunFam" id="3.40.50.1390:FF:000002">
    <property type="entry name" value="ORF1 in transposon ISC1904"/>
    <property type="match status" value="1"/>
</dbReference>
<dbReference type="SUPFAM" id="SSF46955">
    <property type="entry name" value="Putative DNA-binding domain"/>
    <property type="match status" value="1"/>
</dbReference>
<evidence type="ECO:0000259" key="2">
    <source>
        <dbReference type="PROSITE" id="PS51736"/>
    </source>
</evidence>
<dbReference type="SUPFAM" id="SSF53041">
    <property type="entry name" value="Resolvase-like"/>
    <property type="match status" value="1"/>
</dbReference>
<name>A0A3E4PRK1_9FIRM</name>
<proteinExistence type="predicted"/>